<keyword evidence="3" id="KW-0489">Methyltransferase</keyword>
<proteinExistence type="predicted"/>
<keyword evidence="3" id="KW-0808">Transferase</keyword>
<organism evidence="3 4">
    <name type="scientific">Chryseolinea lacunae</name>
    <dbReference type="NCBI Taxonomy" id="2801331"/>
    <lineage>
        <taxon>Bacteria</taxon>
        <taxon>Pseudomonadati</taxon>
        <taxon>Bacteroidota</taxon>
        <taxon>Cytophagia</taxon>
        <taxon>Cytophagales</taxon>
        <taxon>Fulvivirgaceae</taxon>
        <taxon>Chryseolinea</taxon>
    </lineage>
</organism>
<dbReference type="SUPFAM" id="SSF53335">
    <property type="entry name" value="S-adenosyl-L-methionine-dependent methyltransferases"/>
    <property type="match status" value="1"/>
</dbReference>
<dbReference type="GO" id="GO:0008168">
    <property type="term" value="F:methyltransferase activity"/>
    <property type="evidence" value="ECO:0007669"/>
    <property type="project" value="UniProtKB-KW"/>
</dbReference>
<protein>
    <submittedName>
        <fullName evidence="3">SAM-dependent methyltransferase</fullName>
    </submittedName>
</protein>
<dbReference type="Gene3D" id="1.10.10.1110">
    <property type="entry name" value="Methyltransferase PG1098, N-terminal domain"/>
    <property type="match status" value="1"/>
</dbReference>
<dbReference type="Pfam" id="PF18096">
    <property type="entry name" value="Thump_like"/>
    <property type="match status" value="1"/>
</dbReference>
<dbReference type="Gene3D" id="3.40.50.150">
    <property type="entry name" value="Vaccinia Virus protein VP39"/>
    <property type="match status" value="1"/>
</dbReference>
<evidence type="ECO:0000259" key="2">
    <source>
        <dbReference type="Pfam" id="PF22013"/>
    </source>
</evidence>
<comment type="caution">
    <text evidence="3">The sequence shown here is derived from an EMBL/GenBank/DDBJ whole genome shotgun (WGS) entry which is preliminary data.</text>
</comment>
<dbReference type="InterPro" id="IPR041497">
    <property type="entry name" value="Thump-like"/>
</dbReference>
<feature type="domain" description="PG-1098 ferredoxin-like" evidence="2">
    <location>
        <begin position="290"/>
        <end position="333"/>
    </location>
</feature>
<dbReference type="RefSeq" id="WP_202009279.1">
    <property type="nucleotide sequence ID" value="NZ_JAERRB010000003.1"/>
</dbReference>
<sequence>MLNDLLSPTVQHFVREHERDDVKTLLLKHRDVNGVPMGVVADQITGRKKAKEKIPLLYETEGIVYPPGINLEQSSSQKTALFKNRWLNFLASKNLCVDLTGGFGIDSLFFSHIFAAVHYVEPNHNLLTIVQHNHRQLKAVNITHHPSTAEDFLLKFASPTSDVKGKADLVYIDPSRRNKANQKVFSLTECEPDITLLQSSVFEITDHLLVKTSPLLDLQQGLKELKHVKNIVVVAVENECKEVLFFCERNFSGEAVIETVNMMKNDDELFSFSLSEEREAAVIYGEPLQYLYEPNAAILKAGAFKSIAQKFQLHKLHASTHLYTASTRLDFFPGRIFEIVAHVKPSAKLLSPFFPEGKANITTRNYPLSVDELKKKTGLSDGGHDYLIGFSGQKEKFLVAAKRLR</sequence>
<evidence type="ECO:0000313" key="3">
    <source>
        <dbReference type="EMBL" id="MBL0741780.1"/>
    </source>
</evidence>
<name>A0ABS1KQN4_9BACT</name>
<keyword evidence="4" id="KW-1185">Reference proteome</keyword>
<evidence type="ECO:0000259" key="1">
    <source>
        <dbReference type="Pfam" id="PF18096"/>
    </source>
</evidence>
<evidence type="ECO:0000313" key="4">
    <source>
        <dbReference type="Proteomes" id="UP000613030"/>
    </source>
</evidence>
<dbReference type="EMBL" id="JAERRB010000003">
    <property type="protein sequence ID" value="MBL0741780.1"/>
    <property type="molecule type" value="Genomic_DNA"/>
</dbReference>
<feature type="domain" description="THUMP-like" evidence="1">
    <location>
        <begin position="334"/>
        <end position="393"/>
    </location>
</feature>
<dbReference type="Pfam" id="PF22013">
    <property type="entry name" value="PG_1098_Fer"/>
    <property type="match status" value="1"/>
</dbReference>
<dbReference type="GO" id="GO:0032259">
    <property type="term" value="P:methylation"/>
    <property type="evidence" value="ECO:0007669"/>
    <property type="project" value="UniProtKB-KW"/>
</dbReference>
<reference evidence="3 4" key="1">
    <citation type="submission" date="2021-01" db="EMBL/GenBank/DDBJ databases">
        <title>Chryseolinea sp. Jin1 Genome sequencing and assembly.</title>
        <authorList>
            <person name="Kim I."/>
        </authorList>
    </citation>
    <scope>NUCLEOTIDE SEQUENCE [LARGE SCALE GENOMIC DNA]</scope>
    <source>
        <strain evidence="3 4">Jin1</strain>
    </source>
</reference>
<accession>A0ABS1KQN4</accession>
<dbReference type="InterPro" id="IPR054168">
    <property type="entry name" value="PG_1098_Fer"/>
</dbReference>
<dbReference type="Proteomes" id="UP000613030">
    <property type="component" value="Unassembled WGS sequence"/>
</dbReference>
<gene>
    <name evidence="3" type="ORF">JI741_11155</name>
</gene>
<dbReference type="InterPro" id="IPR029063">
    <property type="entry name" value="SAM-dependent_MTases_sf"/>
</dbReference>